<comment type="caution">
    <text evidence="1">The sequence shown here is derived from an EMBL/GenBank/DDBJ whole genome shotgun (WGS) entry which is preliminary data.</text>
</comment>
<sequence>MAVARATISAASCSHCRFLVLSLFTSSALRSVPTARPSLSSSRSQITRALSTRRFSSLPKPTNATLDAEHGRDSRVAEEERNSRDKGEEEPLAANDAQIANVPWYLQVEPPMHIAPMGPPPLPEIPPDAPPLIRSLLEYASEEMGLDALSLLDLRKLDPPPALGPNLFMLFGTARSERHLSVSAGRLVRWLRAKHRVHADADGLLGPNERKTKLRRRAKRAKLLGTMGTDDTDDGIRTGWVCVNLGTIDRGGAESAVVAEDGRVSGFGISHIGSTIVFQLMTEGRRVEMGLETLWTQALEPPTGDKNSVSGAKAEASVHPVERAMMANLHRPSGFPPSRKGGLSPRASPLNQVHFYSTQQPLLSSAANVDPLTSLRAVT</sequence>
<accession>A0ACC2HVD7</accession>
<dbReference type="Proteomes" id="UP001153334">
    <property type="component" value="Unassembled WGS sequence"/>
</dbReference>
<name>A0ACC2HVD7_9PEZI</name>
<evidence type="ECO:0000313" key="2">
    <source>
        <dbReference type="Proteomes" id="UP001153334"/>
    </source>
</evidence>
<evidence type="ECO:0000313" key="1">
    <source>
        <dbReference type="EMBL" id="KAJ8106708.1"/>
    </source>
</evidence>
<gene>
    <name evidence="1" type="ORF">ONZ43_g6970</name>
</gene>
<proteinExistence type="predicted"/>
<organism evidence="1 2">
    <name type="scientific">Nemania bipapillata</name>
    <dbReference type="NCBI Taxonomy" id="110536"/>
    <lineage>
        <taxon>Eukaryota</taxon>
        <taxon>Fungi</taxon>
        <taxon>Dikarya</taxon>
        <taxon>Ascomycota</taxon>
        <taxon>Pezizomycotina</taxon>
        <taxon>Sordariomycetes</taxon>
        <taxon>Xylariomycetidae</taxon>
        <taxon>Xylariales</taxon>
        <taxon>Xylariaceae</taxon>
        <taxon>Nemania</taxon>
    </lineage>
</organism>
<keyword evidence="2" id="KW-1185">Reference proteome</keyword>
<protein>
    <submittedName>
        <fullName evidence="1">Uncharacterized protein</fullName>
    </submittedName>
</protein>
<reference evidence="1" key="1">
    <citation type="submission" date="2022-11" db="EMBL/GenBank/DDBJ databases">
        <title>Genome Sequence of Nemania bipapillata.</title>
        <authorList>
            <person name="Buettner E."/>
        </authorList>
    </citation>
    <scope>NUCLEOTIDE SEQUENCE</scope>
    <source>
        <strain evidence="1">CP14</strain>
    </source>
</reference>
<dbReference type="EMBL" id="JAPESX010002745">
    <property type="protein sequence ID" value="KAJ8106708.1"/>
    <property type="molecule type" value="Genomic_DNA"/>
</dbReference>